<dbReference type="Proteomes" id="UP001054837">
    <property type="component" value="Unassembled WGS sequence"/>
</dbReference>
<organism evidence="2 3">
    <name type="scientific">Caerostris darwini</name>
    <dbReference type="NCBI Taxonomy" id="1538125"/>
    <lineage>
        <taxon>Eukaryota</taxon>
        <taxon>Metazoa</taxon>
        <taxon>Ecdysozoa</taxon>
        <taxon>Arthropoda</taxon>
        <taxon>Chelicerata</taxon>
        <taxon>Arachnida</taxon>
        <taxon>Araneae</taxon>
        <taxon>Araneomorphae</taxon>
        <taxon>Entelegynae</taxon>
        <taxon>Araneoidea</taxon>
        <taxon>Araneidae</taxon>
        <taxon>Caerostris</taxon>
    </lineage>
</organism>
<gene>
    <name evidence="2" type="ORF">CDAR_546331</name>
</gene>
<dbReference type="AlphaFoldDB" id="A0AAV4RNY2"/>
<keyword evidence="3" id="KW-1185">Reference proteome</keyword>
<name>A0AAV4RNY2_9ARAC</name>
<feature type="region of interest" description="Disordered" evidence="1">
    <location>
        <begin position="1"/>
        <end position="21"/>
    </location>
</feature>
<sequence>MDKIPYMPTREYPDNKQHPTASIPTASLTAINLCPRISLRILMFKKKHHPSSAKRFIPVFFDETFINSFHVPYSNIQSSSINYDATYPIDMTKSSRDILTVEKNKKGKDLSSRSSGRILFALYQPENVL</sequence>
<protein>
    <submittedName>
        <fullName evidence="2">Uncharacterized protein</fullName>
    </submittedName>
</protein>
<reference evidence="2 3" key="1">
    <citation type="submission" date="2021-06" db="EMBL/GenBank/DDBJ databases">
        <title>Caerostris darwini draft genome.</title>
        <authorList>
            <person name="Kono N."/>
            <person name="Arakawa K."/>
        </authorList>
    </citation>
    <scope>NUCLEOTIDE SEQUENCE [LARGE SCALE GENOMIC DNA]</scope>
</reference>
<evidence type="ECO:0000313" key="2">
    <source>
        <dbReference type="EMBL" id="GIY22046.1"/>
    </source>
</evidence>
<evidence type="ECO:0000313" key="3">
    <source>
        <dbReference type="Proteomes" id="UP001054837"/>
    </source>
</evidence>
<evidence type="ECO:0000256" key="1">
    <source>
        <dbReference type="SAM" id="MobiDB-lite"/>
    </source>
</evidence>
<comment type="caution">
    <text evidence="2">The sequence shown here is derived from an EMBL/GenBank/DDBJ whole genome shotgun (WGS) entry which is preliminary data.</text>
</comment>
<accession>A0AAV4RNY2</accession>
<dbReference type="EMBL" id="BPLQ01006393">
    <property type="protein sequence ID" value="GIY22046.1"/>
    <property type="molecule type" value="Genomic_DNA"/>
</dbReference>
<proteinExistence type="predicted"/>